<gene>
    <name evidence="1" type="ORF">NP554_24430</name>
</gene>
<comment type="caution">
    <text evidence="1">The sequence shown here is derived from an EMBL/GenBank/DDBJ whole genome shotgun (WGS) entry which is preliminary data.</text>
</comment>
<dbReference type="Proteomes" id="UP001150728">
    <property type="component" value="Unassembled WGS sequence"/>
</dbReference>
<dbReference type="EMBL" id="JANIAM010000026">
    <property type="protein sequence ID" value="MDD2114938.1"/>
    <property type="molecule type" value="Genomic_DNA"/>
</dbReference>
<sequence>MAILYNETNGIVQPLHNGDWQMFFKKKAASNPDLKLSTLVSRNHETGYVFVDINNDLGDAAEVIMASSELIKMAYGYARRACAFAMYAQGLIDQALLDHVQMIFKGLQLKTGQSKEFQEAAYDEAIAFMQSYHWQLNRFSILAIRNIAENYDRPESGPISDVDLLVGAIDAAHAEQEEVRGKTQT</sequence>
<dbReference type="RefSeq" id="WP_217190678.1">
    <property type="nucleotide sequence ID" value="NZ_JANIAM010000026.1"/>
</dbReference>
<reference evidence="1" key="1">
    <citation type="submission" date="2022-07" db="EMBL/GenBank/DDBJ databases">
        <title>Multi-strain Analysis of Pseudomonas putida Reveals Metabolic and Genetic Diversity.</title>
        <authorList>
            <person name="Monk J.M."/>
        </authorList>
    </citation>
    <scope>NUCLEOTIDE SEQUENCE</scope>
    <source>
        <strain evidence="1">17633</strain>
    </source>
</reference>
<protein>
    <submittedName>
        <fullName evidence="1">Uncharacterized protein</fullName>
    </submittedName>
</protein>
<organism evidence="1 2">
    <name type="scientific">Pseudomonas asiatica</name>
    <dbReference type="NCBI Taxonomy" id="2219225"/>
    <lineage>
        <taxon>Bacteria</taxon>
        <taxon>Pseudomonadati</taxon>
        <taxon>Pseudomonadota</taxon>
        <taxon>Gammaproteobacteria</taxon>
        <taxon>Pseudomonadales</taxon>
        <taxon>Pseudomonadaceae</taxon>
        <taxon>Pseudomonas</taxon>
    </lineage>
</organism>
<accession>A0A9X4I2J5</accession>
<proteinExistence type="predicted"/>
<dbReference type="GeneID" id="92661326"/>
<name>A0A9X4I2J5_9PSED</name>
<evidence type="ECO:0000313" key="1">
    <source>
        <dbReference type="EMBL" id="MDD2114938.1"/>
    </source>
</evidence>
<evidence type="ECO:0000313" key="2">
    <source>
        <dbReference type="Proteomes" id="UP001150728"/>
    </source>
</evidence>
<dbReference type="AlphaFoldDB" id="A0A9X4I2J5"/>